<organism evidence="1 2">
    <name type="scientific">Tripterygium wilfordii</name>
    <name type="common">Thunder God vine</name>
    <dbReference type="NCBI Taxonomy" id="458696"/>
    <lineage>
        <taxon>Eukaryota</taxon>
        <taxon>Viridiplantae</taxon>
        <taxon>Streptophyta</taxon>
        <taxon>Embryophyta</taxon>
        <taxon>Tracheophyta</taxon>
        <taxon>Spermatophyta</taxon>
        <taxon>Magnoliopsida</taxon>
        <taxon>eudicotyledons</taxon>
        <taxon>Gunneridae</taxon>
        <taxon>Pentapetalae</taxon>
        <taxon>rosids</taxon>
        <taxon>fabids</taxon>
        <taxon>Celastrales</taxon>
        <taxon>Celastraceae</taxon>
        <taxon>Tripterygium</taxon>
    </lineage>
</organism>
<name>A0A7J7DV61_TRIWF</name>
<comment type="caution">
    <text evidence="1">The sequence shown here is derived from an EMBL/GenBank/DDBJ whole genome shotgun (WGS) entry which is preliminary data.</text>
</comment>
<accession>A0A7J7DV61</accession>
<dbReference type="InParanoid" id="A0A7J7DV61"/>
<protein>
    <submittedName>
        <fullName evidence="1">Uncharacterized protein</fullName>
    </submittedName>
</protein>
<dbReference type="EMBL" id="JAAARO010000003">
    <property type="protein sequence ID" value="KAF5750262.1"/>
    <property type="molecule type" value="Genomic_DNA"/>
</dbReference>
<evidence type="ECO:0000313" key="1">
    <source>
        <dbReference type="EMBL" id="KAF5750262.1"/>
    </source>
</evidence>
<dbReference type="Proteomes" id="UP000593562">
    <property type="component" value="Unassembled WGS sequence"/>
</dbReference>
<sequence length="77" mass="8425">MSAFLEEDHHLSLGCVSIGAATSLTMRVITSSLSFACQFRCQHNHGAAEHEGSLLFRLNDLIQEEAEQHSKAGQVDI</sequence>
<keyword evidence="2" id="KW-1185">Reference proteome</keyword>
<reference evidence="1 2" key="1">
    <citation type="journal article" date="2020" name="Nat. Commun.">
        <title>Genome of Tripterygium wilfordii and identification of cytochrome P450 involved in triptolide biosynthesis.</title>
        <authorList>
            <person name="Tu L."/>
            <person name="Su P."/>
            <person name="Zhang Z."/>
            <person name="Gao L."/>
            <person name="Wang J."/>
            <person name="Hu T."/>
            <person name="Zhou J."/>
            <person name="Zhang Y."/>
            <person name="Zhao Y."/>
            <person name="Liu Y."/>
            <person name="Song Y."/>
            <person name="Tong Y."/>
            <person name="Lu Y."/>
            <person name="Yang J."/>
            <person name="Xu C."/>
            <person name="Jia M."/>
            <person name="Peters R.J."/>
            <person name="Huang L."/>
            <person name="Gao W."/>
        </authorList>
    </citation>
    <scope>NUCLEOTIDE SEQUENCE [LARGE SCALE GENOMIC DNA]</scope>
    <source>
        <strain evidence="2">cv. XIE 37</strain>
        <tissue evidence="1">Leaf</tissue>
    </source>
</reference>
<evidence type="ECO:0000313" key="2">
    <source>
        <dbReference type="Proteomes" id="UP000593562"/>
    </source>
</evidence>
<dbReference type="AlphaFoldDB" id="A0A7J7DV61"/>
<proteinExistence type="predicted"/>
<gene>
    <name evidence="1" type="ORF">HS088_TW03G00596</name>
</gene>